<dbReference type="InterPro" id="IPR047324">
    <property type="entry name" value="LbH_gamma_CA-like"/>
</dbReference>
<dbReference type="Pfam" id="PF00132">
    <property type="entry name" value="Hexapep"/>
    <property type="match status" value="1"/>
</dbReference>
<evidence type="ECO:0008006" key="3">
    <source>
        <dbReference type="Google" id="ProtNLM"/>
    </source>
</evidence>
<dbReference type="eggNOG" id="COG0663">
    <property type="taxonomic scope" value="Bacteria"/>
</dbReference>
<dbReference type="STRING" id="1000565.METUNv1_00576"/>
<dbReference type="Gene3D" id="2.160.10.10">
    <property type="entry name" value="Hexapeptide repeat proteins"/>
    <property type="match status" value="1"/>
</dbReference>
<dbReference type="CDD" id="cd04645">
    <property type="entry name" value="LbH_gamma_CA_like"/>
    <property type="match status" value="1"/>
</dbReference>
<name>F5R8M0_METUF</name>
<protein>
    <recommendedName>
        <fullName evidence="3">Gamma carbonic anhydrase family protein</fullName>
    </recommendedName>
</protein>
<evidence type="ECO:0000313" key="2">
    <source>
        <dbReference type="Proteomes" id="UP000005019"/>
    </source>
</evidence>
<dbReference type="AlphaFoldDB" id="F5R8M0"/>
<evidence type="ECO:0000313" key="1">
    <source>
        <dbReference type="EMBL" id="EGK73398.1"/>
    </source>
</evidence>
<proteinExistence type="predicted"/>
<keyword evidence="2" id="KW-1185">Reference proteome</keyword>
<dbReference type="RefSeq" id="WP_008058622.1">
    <property type="nucleotide sequence ID" value="NZ_AFHG01000029.1"/>
</dbReference>
<accession>F5R8M0</accession>
<dbReference type="EMBL" id="AFHG01000029">
    <property type="protein sequence ID" value="EGK73398.1"/>
    <property type="molecule type" value="Genomic_DNA"/>
</dbReference>
<dbReference type="InterPro" id="IPR001451">
    <property type="entry name" value="Hexapep"/>
</dbReference>
<dbReference type="PANTHER" id="PTHR13061:SF29">
    <property type="entry name" value="GAMMA CARBONIC ANHYDRASE-LIKE 1, MITOCHONDRIAL-RELATED"/>
    <property type="match status" value="1"/>
</dbReference>
<dbReference type="OrthoDB" id="9803036at2"/>
<dbReference type="Proteomes" id="UP000005019">
    <property type="component" value="Unassembled WGS sequence"/>
</dbReference>
<comment type="caution">
    <text evidence="1">The sequence shown here is derived from an EMBL/GenBank/DDBJ whole genome shotgun (WGS) entry which is preliminary data.</text>
</comment>
<gene>
    <name evidence="1" type="ORF">METUNv1_00576</name>
</gene>
<organism evidence="1 2">
    <name type="scientific">Methyloversatilis universalis (strain ATCC BAA-1314 / DSM 25237 / JCM 13912 / CCUG 52030 / FAM5)</name>
    <dbReference type="NCBI Taxonomy" id="1000565"/>
    <lineage>
        <taxon>Bacteria</taxon>
        <taxon>Pseudomonadati</taxon>
        <taxon>Pseudomonadota</taxon>
        <taxon>Betaproteobacteria</taxon>
        <taxon>Nitrosomonadales</taxon>
        <taxon>Sterolibacteriaceae</taxon>
        <taxon>Methyloversatilis</taxon>
    </lineage>
</organism>
<sequence length="176" mass="18642">MSLYALDGQAPVVHPSTWIAPNATIIGDAELKADTSVWFGAVIRADNDHISIGERSNVQDGAVLHIDDGVPLTIGSDVTIGHHAMLHGCTVGDGSLVGIHAVILNRVVIGRHCLIGANALIPEGRVIPDRSLVLGSPGRVVRQLSDEEVAGLMRSAAGYVDKSRIYRDSMIEVKRG</sequence>
<dbReference type="SUPFAM" id="SSF51161">
    <property type="entry name" value="Trimeric LpxA-like enzymes"/>
    <property type="match status" value="1"/>
</dbReference>
<dbReference type="InterPro" id="IPR050484">
    <property type="entry name" value="Transf_Hexapept/Carb_Anhydrase"/>
</dbReference>
<dbReference type="InterPro" id="IPR011004">
    <property type="entry name" value="Trimer_LpxA-like_sf"/>
</dbReference>
<dbReference type="PANTHER" id="PTHR13061">
    <property type="entry name" value="DYNACTIN SUBUNIT P25"/>
    <property type="match status" value="1"/>
</dbReference>
<reference evidence="1 2" key="1">
    <citation type="journal article" date="2011" name="J. Bacteriol.">
        <title>Genome sequence of Methyloversatilis universalis FAM5T, a methylotrophic representative of the order Rhodocyclales.</title>
        <authorList>
            <person name="Kittichotirat W."/>
            <person name="Good N.M."/>
            <person name="Hall R."/>
            <person name="Bringel F."/>
            <person name="Lajus A."/>
            <person name="Medigue C."/>
            <person name="Smalley N.E."/>
            <person name="Beck D."/>
            <person name="Bumgarner R."/>
            <person name="Vuilleumier S."/>
            <person name="Kalyuzhnaya M.G."/>
        </authorList>
    </citation>
    <scope>NUCLEOTIDE SEQUENCE [LARGE SCALE GENOMIC DNA]</scope>
    <source>
        <strain evidence="2">ATCC BAA-1314 / JCM 13912 / FAM5</strain>
    </source>
</reference>